<comment type="pathway">
    <text evidence="4">Amino-acid biosynthesis; D-alanine biosynthesis; D-alanine from L-alanine: step 1/1.</text>
</comment>
<comment type="caution">
    <text evidence="6">The sequence shown here is derived from an EMBL/GenBank/DDBJ whole genome shotgun (WGS) entry which is preliminary data.</text>
</comment>
<comment type="function">
    <text evidence="4">Catalyzes the interconversion of L-alanine and D-alanine. May also act on other amino acids.</text>
</comment>
<evidence type="ECO:0000313" key="7">
    <source>
        <dbReference type="Proteomes" id="UP001501581"/>
    </source>
</evidence>
<dbReference type="InterPro" id="IPR029066">
    <property type="entry name" value="PLP-binding_barrel"/>
</dbReference>
<dbReference type="SUPFAM" id="SSF50621">
    <property type="entry name" value="Alanine racemase C-terminal domain-like"/>
    <property type="match status" value="1"/>
</dbReference>
<evidence type="ECO:0000259" key="5">
    <source>
        <dbReference type="SMART" id="SM01005"/>
    </source>
</evidence>
<organism evidence="6 7">
    <name type="scientific">Nocardioides dubius</name>
    <dbReference type="NCBI Taxonomy" id="317019"/>
    <lineage>
        <taxon>Bacteria</taxon>
        <taxon>Bacillati</taxon>
        <taxon>Actinomycetota</taxon>
        <taxon>Actinomycetes</taxon>
        <taxon>Propionibacteriales</taxon>
        <taxon>Nocardioidaceae</taxon>
        <taxon>Nocardioides</taxon>
    </lineage>
</organism>
<dbReference type="InterPro" id="IPR009006">
    <property type="entry name" value="Ala_racemase/Decarboxylase_C"/>
</dbReference>
<gene>
    <name evidence="6" type="primary">alr_1</name>
    <name evidence="6" type="ORF">GCM10009668_06580</name>
</gene>
<dbReference type="PANTHER" id="PTHR30511:SF0">
    <property type="entry name" value="ALANINE RACEMASE, CATABOLIC-RELATED"/>
    <property type="match status" value="1"/>
</dbReference>
<feature type="domain" description="Alanine racemase C-terminal" evidence="5">
    <location>
        <begin position="240"/>
        <end position="365"/>
    </location>
</feature>
<sequence length="380" mass="38708">MSGPTLTVATEAIRANARRLRGQQELIAVVKADGFGLGATTMAGAARSAGAALLGVATLSEAVELLATGAADARVPVLAWLTDPDELAAALPALVELALPSRAHLAALLSALRRAPGAGGVRRVHLFVDTGMSRDGCPPADWPALCAAARSAERAGLITVVGVMGHLGCADPGSVDHDLAKHRFAAAVARARRAGLRPRRCHLAATAACLDAPGTRHDAVRVGAGLAGIDPSGQERLTPVARLSAPVVQVRRALAGALVGYGTGTRLSAPTWLGLLPIGYADGLPRTASGRGEVVIAGRRRPLLGAISMDQVVVDLGGAPVPVGTEATVFGAPGAPTLRDWADWAGTIEHDVLTGIGRRVRRVAVDHLAGDSPLSQQEAA</sequence>
<feature type="modified residue" description="N6-(pyridoxal phosphate)lysine" evidence="4">
    <location>
        <position position="31"/>
    </location>
</feature>
<keyword evidence="2 4" id="KW-0663">Pyridoxal phosphate</keyword>
<feature type="active site" description="Proton acceptor; specific for L-alanine" evidence="4">
    <location>
        <position position="261"/>
    </location>
</feature>
<dbReference type="Proteomes" id="UP001501581">
    <property type="component" value="Unassembled WGS sequence"/>
</dbReference>
<dbReference type="Pfam" id="PF00842">
    <property type="entry name" value="Ala_racemase_C"/>
    <property type="match status" value="1"/>
</dbReference>
<dbReference type="InterPro" id="IPR011079">
    <property type="entry name" value="Ala_racemase_C"/>
</dbReference>
<dbReference type="PRINTS" id="PR00992">
    <property type="entry name" value="ALARACEMASE"/>
</dbReference>
<dbReference type="SUPFAM" id="SSF51419">
    <property type="entry name" value="PLP-binding barrel"/>
    <property type="match status" value="1"/>
</dbReference>
<evidence type="ECO:0000256" key="1">
    <source>
        <dbReference type="ARBA" id="ARBA00001933"/>
    </source>
</evidence>
<protein>
    <recommendedName>
        <fullName evidence="4">Alanine racemase</fullName>
        <ecNumber evidence="4">5.1.1.1</ecNumber>
    </recommendedName>
</protein>
<dbReference type="Gene3D" id="3.20.20.10">
    <property type="entry name" value="Alanine racemase"/>
    <property type="match status" value="1"/>
</dbReference>
<feature type="active site" description="Proton acceptor; specific for D-alanine" evidence="4">
    <location>
        <position position="31"/>
    </location>
</feature>
<accession>A0ABN1TMF8</accession>
<keyword evidence="7" id="KW-1185">Reference proteome</keyword>
<dbReference type="EC" id="5.1.1.1" evidence="4"/>
<dbReference type="InterPro" id="IPR000821">
    <property type="entry name" value="Ala_racemase"/>
</dbReference>
<feature type="binding site" evidence="4">
    <location>
        <position position="134"/>
    </location>
    <ligand>
        <name>substrate</name>
    </ligand>
</feature>
<comment type="cofactor">
    <cofactor evidence="1 4">
        <name>pyridoxal 5'-phosphate</name>
        <dbReference type="ChEBI" id="CHEBI:597326"/>
    </cofactor>
</comment>
<dbReference type="PANTHER" id="PTHR30511">
    <property type="entry name" value="ALANINE RACEMASE"/>
    <property type="match status" value="1"/>
</dbReference>
<dbReference type="HAMAP" id="MF_01201">
    <property type="entry name" value="Ala_racemase"/>
    <property type="match status" value="1"/>
</dbReference>
<evidence type="ECO:0000256" key="3">
    <source>
        <dbReference type="ARBA" id="ARBA00023235"/>
    </source>
</evidence>
<dbReference type="Pfam" id="PF01168">
    <property type="entry name" value="Ala_racemase_N"/>
    <property type="match status" value="1"/>
</dbReference>
<dbReference type="EMBL" id="BAAALG010000002">
    <property type="protein sequence ID" value="GAA1093728.1"/>
    <property type="molecule type" value="Genomic_DNA"/>
</dbReference>
<dbReference type="Gene3D" id="2.40.37.10">
    <property type="entry name" value="Lyase, Ornithine Decarboxylase, Chain A, domain 1"/>
    <property type="match status" value="1"/>
</dbReference>
<name>A0ABN1TMF8_9ACTN</name>
<dbReference type="SMART" id="SM01005">
    <property type="entry name" value="Ala_racemase_C"/>
    <property type="match status" value="1"/>
</dbReference>
<comment type="similarity">
    <text evidence="4">Belongs to the alanine racemase family.</text>
</comment>
<proteinExistence type="inferred from homology"/>
<reference evidence="6 7" key="1">
    <citation type="journal article" date="2019" name="Int. J. Syst. Evol. Microbiol.">
        <title>The Global Catalogue of Microorganisms (GCM) 10K type strain sequencing project: providing services to taxonomists for standard genome sequencing and annotation.</title>
        <authorList>
            <consortium name="The Broad Institute Genomics Platform"/>
            <consortium name="The Broad Institute Genome Sequencing Center for Infectious Disease"/>
            <person name="Wu L."/>
            <person name="Ma J."/>
        </authorList>
    </citation>
    <scope>NUCLEOTIDE SEQUENCE [LARGE SCALE GENOMIC DNA]</scope>
    <source>
        <strain evidence="6 7">JCM 13008</strain>
    </source>
</reference>
<evidence type="ECO:0000313" key="6">
    <source>
        <dbReference type="EMBL" id="GAA1093728.1"/>
    </source>
</evidence>
<dbReference type="RefSeq" id="WP_343991320.1">
    <property type="nucleotide sequence ID" value="NZ_BAAALG010000002.1"/>
</dbReference>
<comment type="catalytic activity">
    <reaction evidence="4">
        <text>L-alanine = D-alanine</text>
        <dbReference type="Rhea" id="RHEA:20249"/>
        <dbReference type="ChEBI" id="CHEBI:57416"/>
        <dbReference type="ChEBI" id="CHEBI:57972"/>
        <dbReference type="EC" id="5.1.1.1"/>
    </reaction>
</comment>
<evidence type="ECO:0000256" key="4">
    <source>
        <dbReference type="HAMAP-Rule" id="MF_01201"/>
    </source>
</evidence>
<dbReference type="InterPro" id="IPR001608">
    <property type="entry name" value="Ala_racemase_N"/>
</dbReference>
<dbReference type="CDD" id="cd00430">
    <property type="entry name" value="PLPDE_III_AR"/>
    <property type="match status" value="1"/>
</dbReference>
<keyword evidence="3 4" id="KW-0413">Isomerase</keyword>
<dbReference type="NCBIfam" id="TIGR00492">
    <property type="entry name" value="alr"/>
    <property type="match status" value="1"/>
</dbReference>
<evidence type="ECO:0000256" key="2">
    <source>
        <dbReference type="ARBA" id="ARBA00022898"/>
    </source>
</evidence>
<feature type="binding site" evidence="4">
    <location>
        <position position="309"/>
    </location>
    <ligand>
        <name>substrate</name>
    </ligand>
</feature>